<evidence type="ECO:0000313" key="4">
    <source>
        <dbReference type="EMBL" id="TXJ11884.1"/>
    </source>
</evidence>
<keyword evidence="4" id="KW-0378">Hydrolase</keyword>
<dbReference type="Proteomes" id="UP000325116">
    <property type="component" value="Unassembled WGS sequence"/>
</dbReference>
<dbReference type="FunFam" id="3.90.850.10:FF:000002">
    <property type="entry name" value="2-hydroxyhepta-2,4-diene-1,7-dioate isomerase"/>
    <property type="match status" value="1"/>
</dbReference>
<proteinExistence type="inferred from homology"/>
<evidence type="ECO:0000259" key="3">
    <source>
        <dbReference type="Pfam" id="PF01557"/>
    </source>
</evidence>
<dbReference type="PANTHER" id="PTHR42796:SF4">
    <property type="entry name" value="FUMARYLACETOACETATE HYDROLASE DOMAIN-CONTAINING PROTEIN 2A"/>
    <property type="match status" value="1"/>
</dbReference>
<comment type="similarity">
    <text evidence="1">Belongs to the FAH family.</text>
</comment>
<evidence type="ECO:0000256" key="1">
    <source>
        <dbReference type="ARBA" id="ARBA00010211"/>
    </source>
</evidence>
<dbReference type="InterPro" id="IPR036663">
    <property type="entry name" value="Fumarylacetoacetase_C_sf"/>
</dbReference>
<comment type="caution">
    <text evidence="4">The sequence shown here is derived from an EMBL/GenBank/DDBJ whole genome shotgun (WGS) entry which is preliminary data.</text>
</comment>
<name>A0A5C8CEF3_9SPIR</name>
<feature type="domain" description="Fumarylacetoacetase-like C-terminal" evidence="3">
    <location>
        <begin position="88"/>
        <end position="298"/>
    </location>
</feature>
<accession>A0A5C8CEF3</accession>
<dbReference type="InterPro" id="IPR051121">
    <property type="entry name" value="FAH"/>
</dbReference>
<evidence type="ECO:0000313" key="5">
    <source>
        <dbReference type="Proteomes" id="UP000325116"/>
    </source>
</evidence>
<reference evidence="4 5" key="1">
    <citation type="journal article" date="1992" name="Lakartidningen">
        <title>[Penicillin V and not amoxicillin is the first choice preparation in acute otitis].</title>
        <authorList>
            <person name="Kamme C."/>
            <person name="Lundgren K."/>
            <person name="Prellner K."/>
        </authorList>
    </citation>
    <scope>NUCLEOTIDE SEQUENCE [LARGE SCALE GENOMIC DNA]</scope>
    <source>
        <strain evidence="4 5">W1</strain>
    </source>
</reference>
<dbReference type="EMBL" id="SAXT01000005">
    <property type="protein sequence ID" value="TXJ11884.1"/>
    <property type="molecule type" value="Genomic_DNA"/>
</dbReference>
<gene>
    <name evidence="4" type="ORF">EPJ80_09265</name>
</gene>
<dbReference type="InterPro" id="IPR011234">
    <property type="entry name" value="Fumarylacetoacetase-like_C"/>
</dbReference>
<dbReference type="GO" id="GO:0016853">
    <property type="term" value="F:isomerase activity"/>
    <property type="evidence" value="ECO:0007669"/>
    <property type="project" value="UniProtKB-ARBA"/>
</dbReference>
<protein>
    <submittedName>
        <fullName evidence="4">FAA hydrolase family protein</fullName>
    </submittedName>
</protein>
<dbReference type="GO" id="GO:0046872">
    <property type="term" value="F:metal ion binding"/>
    <property type="evidence" value="ECO:0007669"/>
    <property type="project" value="UniProtKB-KW"/>
</dbReference>
<dbReference type="PANTHER" id="PTHR42796">
    <property type="entry name" value="FUMARYLACETOACETATE HYDROLASE DOMAIN-CONTAINING PROTEIN 2A-RELATED"/>
    <property type="match status" value="1"/>
</dbReference>
<dbReference type="AlphaFoldDB" id="A0A5C8CEF3"/>
<keyword evidence="2" id="KW-0479">Metal-binding</keyword>
<dbReference type="GO" id="GO:0016787">
    <property type="term" value="F:hydrolase activity"/>
    <property type="evidence" value="ECO:0007669"/>
    <property type="project" value="UniProtKB-KW"/>
</dbReference>
<dbReference type="GO" id="GO:0019752">
    <property type="term" value="P:carboxylic acid metabolic process"/>
    <property type="evidence" value="ECO:0007669"/>
    <property type="project" value="UniProtKB-ARBA"/>
</dbReference>
<sequence length="299" mass="34151">MKFVSFTEWNNTEAIGIVSKDDKKVIAVKEIIHDFEYGENPMIKLIKNMNKDLLKTLKNASENFNKYPAYSIENIQILSPIRKPIHDIICVGVNYSDHLKEIEGNKLMDKNNSKKPVYFSKRAIEIIGLGDKIKARFDLDKYLDYEVELAIIIGKKGKDISVKKAKDYIFGYSIFNDISSRTIQKEHSQWYKGKSLDYYSAMGPCIVYKDDIKNIFNLEVKSMLNEEVRQSSNTKYMIHDIYNLVSDISKGMTLEAGDIIATGTPGGVGMSFNPPKYMKSGDKIVCYIENIGELINFVE</sequence>
<evidence type="ECO:0000256" key="2">
    <source>
        <dbReference type="ARBA" id="ARBA00022723"/>
    </source>
</evidence>
<dbReference type="SUPFAM" id="SSF56529">
    <property type="entry name" value="FAH"/>
    <property type="match status" value="1"/>
</dbReference>
<dbReference type="Gene3D" id="3.90.850.10">
    <property type="entry name" value="Fumarylacetoacetase-like, C-terminal domain"/>
    <property type="match status" value="1"/>
</dbReference>
<dbReference type="Pfam" id="PF01557">
    <property type="entry name" value="FAA_hydrolase"/>
    <property type="match status" value="1"/>
</dbReference>
<dbReference type="RefSeq" id="WP_147758761.1">
    <property type="nucleotide sequence ID" value="NZ_SAXT01000005.1"/>
</dbReference>
<organism evidence="4 5">
    <name type="scientific">Brachyspira aalborgi</name>
    <dbReference type="NCBI Taxonomy" id="29522"/>
    <lineage>
        <taxon>Bacteria</taxon>
        <taxon>Pseudomonadati</taxon>
        <taxon>Spirochaetota</taxon>
        <taxon>Spirochaetia</taxon>
        <taxon>Brachyspirales</taxon>
        <taxon>Brachyspiraceae</taxon>
        <taxon>Brachyspira</taxon>
    </lineage>
</organism>